<reference evidence="1" key="3">
    <citation type="journal article" date="2017" name="Nature">
        <title>Genome sequence of the progenitor of the wheat D genome Aegilops tauschii.</title>
        <authorList>
            <person name="Luo M.C."/>
            <person name="Gu Y.Q."/>
            <person name="Puiu D."/>
            <person name="Wang H."/>
            <person name="Twardziok S.O."/>
            <person name="Deal K.R."/>
            <person name="Huo N."/>
            <person name="Zhu T."/>
            <person name="Wang L."/>
            <person name="Wang Y."/>
            <person name="McGuire P.E."/>
            <person name="Liu S."/>
            <person name="Long H."/>
            <person name="Ramasamy R.K."/>
            <person name="Rodriguez J.C."/>
            <person name="Van S.L."/>
            <person name="Yuan L."/>
            <person name="Wang Z."/>
            <person name="Xia Z."/>
            <person name="Xiao L."/>
            <person name="Anderson O.D."/>
            <person name="Ouyang S."/>
            <person name="Liang Y."/>
            <person name="Zimin A.V."/>
            <person name="Pertea G."/>
            <person name="Qi P."/>
            <person name="Bennetzen J.L."/>
            <person name="Dai X."/>
            <person name="Dawson M.W."/>
            <person name="Muller H.G."/>
            <person name="Kugler K."/>
            <person name="Rivarola-Duarte L."/>
            <person name="Spannagl M."/>
            <person name="Mayer K.F.X."/>
            <person name="Lu F.H."/>
            <person name="Bevan M.W."/>
            <person name="Leroy P."/>
            <person name="Li P."/>
            <person name="You F.M."/>
            <person name="Sun Q."/>
            <person name="Liu Z."/>
            <person name="Lyons E."/>
            <person name="Wicker T."/>
            <person name="Salzberg S.L."/>
            <person name="Devos K.M."/>
            <person name="Dvorak J."/>
        </authorList>
    </citation>
    <scope>NUCLEOTIDE SEQUENCE [LARGE SCALE GENOMIC DNA]</scope>
    <source>
        <strain evidence="1">cv. AL8/78</strain>
    </source>
</reference>
<reference evidence="2" key="1">
    <citation type="journal article" date="2014" name="Science">
        <title>Ancient hybridizations among the ancestral genomes of bread wheat.</title>
        <authorList>
            <consortium name="International Wheat Genome Sequencing Consortium,"/>
            <person name="Marcussen T."/>
            <person name="Sandve S.R."/>
            <person name="Heier L."/>
            <person name="Spannagl M."/>
            <person name="Pfeifer M."/>
            <person name="Jakobsen K.S."/>
            <person name="Wulff B.B."/>
            <person name="Steuernagel B."/>
            <person name="Mayer K.F."/>
            <person name="Olsen O.A."/>
        </authorList>
    </citation>
    <scope>NUCLEOTIDE SEQUENCE [LARGE SCALE GENOMIC DNA]</scope>
    <source>
        <strain evidence="2">cv. AL8/78</strain>
    </source>
</reference>
<reference evidence="1" key="5">
    <citation type="journal article" date="2021" name="G3 (Bethesda)">
        <title>Aegilops tauschii genome assembly Aet v5.0 features greater sequence contiguity and improved annotation.</title>
        <authorList>
            <person name="Wang L."/>
            <person name="Zhu T."/>
            <person name="Rodriguez J.C."/>
            <person name="Deal K.R."/>
            <person name="Dubcovsky J."/>
            <person name="McGuire P.E."/>
            <person name="Lux T."/>
            <person name="Spannagl M."/>
            <person name="Mayer K.F.X."/>
            <person name="Baldrich P."/>
            <person name="Meyers B.C."/>
            <person name="Huo N."/>
            <person name="Gu Y.Q."/>
            <person name="Zhou H."/>
            <person name="Devos K.M."/>
            <person name="Bennetzen J.L."/>
            <person name="Unver T."/>
            <person name="Budak H."/>
            <person name="Gulick P.J."/>
            <person name="Galiba G."/>
            <person name="Kalapos B."/>
            <person name="Nelson D.R."/>
            <person name="Li P."/>
            <person name="You F.M."/>
            <person name="Luo M.C."/>
            <person name="Dvorak J."/>
        </authorList>
    </citation>
    <scope>NUCLEOTIDE SEQUENCE [LARGE SCALE GENOMIC DNA]</scope>
    <source>
        <strain evidence="1">cv. AL8/78</strain>
    </source>
</reference>
<accession>A0A453SJL9</accession>
<organism evidence="1 2">
    <name type="scientific">Aegilops tauschii subsp. strangulata</name>
    <name type="common">Goatgrass</name>
    <dbReference type="NCBI Taxonomy" id="200361"/>
    <lineage>
        <taxon>Eukaryota</taxon>
        <taxon>Viridiplantae</taxon>
        <taxon>Streptophyta</taxon>
        <taxon>Embryophyta</taxon>
        <taxon>Tracheophyta</taxon>
        <taxon>Spermatophyta</taxon>
        <taxon>Magnoliopsida</taxon>
        <taxon>Liliopsida</taxon>
        <taxon>Poales</taxon>
        <taxon>Poaceae</taxon>
        <taxon>BOP clade</taxon>
        <taxon>Pooideae</taxon>
        <taxon>Triticodae</taxon>
        <taxon>Triticeae</taxon>
        <taxon>Triticinae</taxon>
        <taxon>Aegilops</taxon>
    </lineage>
</organism>
<dbReference type="Proteomes" id="UP000015105">
    <property type="component" value="Chromosome 7D"/>
</dbReference>
<sequence length="55" mass="6316">VIAGHQRMDRNTCIHSFVECLWSICWTTVCPGIWWSQNSRPSGLPVWAVWPTCAK</sequence>
<proteinExistence type="predicted"/>
<evidence type="ECO:0000313" key="2">
    <source>
        <dbReference type="Proteomes" id="UP000015105"/>
    </source>
</evidence>
<evidence type="ECO:0000313" key="1">
    <source>
        <dbReference type="EnsemblPlants" id="AET7Gv20968400.15"/>
    </source>
</evidence>
<keyword evidence="2" id="KW-1185">Reference proteome</keyword>
<reference evidence="2" key="2">
    <citation type="journal article" date="2017" name="Nat. Plants">
        <title>The Aegilops tauschii genome reveals multiple impacts of transposons.</title>
        <authorList>
            <person name="Zhao G."/>
            <person name="Zou C."/>
            <person name="Li K."/>
            <person name="Wang K."/>
            <person name="Li T."/>
            <person name="Gao L."/>
            <person name="Zhang X."/>
            <person name="Wang H."/>
            <person name="Yang Z."/>
            <person name="Liu X."/>
            <person name="Jiang W."/>
            <person name="Mao L."/>
            <person name="Kong X."/>
            <person name="Jiao Y."/>
            <person name="Jia J."/>
        </authorList>
    </citation>
    <scope>NUCLEOTIDE SEQUENCE [LARGE SCALE GENOMIC DNA]</scope>
    <source>
        <strain evidence="2">cv. AL8/78</strain>
    </source>
</reference>
<name>A0A453SJL9_AEGTS</name>
<dbReference type="Gramene" id="AET7Gv20968400.15">
    <property type="protein sequence ID" value="AET7Gv20968400.15"/>
    <property type="gene ID" value="AET7Gv20968400"/>
</dbReference>
<dbReference type="AlphaFoldDB" id="A0A453SJL9"/>
<dbReference type="EnsemblPlants" id="AET7Gv20968400.15">
    <property type="protein sequence ID" value="AET7Gv20968400.15"/>
    <property type="gene ID" value="AET7Gv20968400"/>
</dbReference>
<protein>
    <submittedName>
        <fullName evidence="1">Uncharacterized protein</fullName>
    </submittedName>
</protein>
<reference evidence="1" key="4">
    <citation type="submission" date="2019-03" db="UniProtKB">
        <authorList>
            <consortium name="EnsemblPlants"/>
        </authorList>
    </citation>
    <scope>IDENTIFICATION</scope>
</reference>